<dbReference type="AlphaFoldDB" id="A0AAE9SKH6"/>
<evidence type="ECO:0000313" key="2">
    <source>
        <dbReference type="EMBL" id="UTY34906.1"/>
    </source>
</evidence>
<dbReference type="Proteomes" id="UP001058682">
    <property type="component" value="Chromosome"/>
</dbReference>
<proteinExistence type="predicted"/>
<dbReference type="EMBL" id="CP038804">
    <property type="protein sequence ID" value="UTY34906.1"/>
    <property type="molecule type" value="Genomic_DNA"/>
</dbReference>
<name>A0AAE9SKH6_9SPIR</name>
<protein>
    <submittedName>
        <fullName evidence="2">Uncharacterized protein</fullName>
    </submittedName>
</protein>
<reference evidence="2" key="1">
    <citation type="submission" date="2019-04" db="EMBL/GenBank/DDBJ databases">
        <title>Whole genome sequencing of oral phylogroup 2 treponemes.</title>
        <authorList>
            <person name="Chan Y."/>
            <person name="Zeng H.H."/>
            <person name="Yu X.L."/>
            <person name="Leung W.K."/>
            <person name="Watt R.M."/>
        </authorList>
    </citation>
    <scope>NUCLEOTIDE SEQUENCE</scope>
    <source>
        <strain evidence="2">OMZ 835</strain>
        <strain evidence="1">OMZ 847</strain>
    </source>
</reference>
<evidence type="ECO:0000313" key="1">
    <source>
        <dbReference type="EMBL" id="UTY30046.1"/>
    </source>
</evidence>
<gene>
    <name evidence="2" type="ORF">E4N74_06775</name>
    <name evidence="1" type="ORF">E4N76_07735</name>
</gene>
<dbReference type="EMBL" id="CP038802">
    <property type="protein sequence ID" value="UTY30046.1"/>
    <property type="molecule type" value="Genomic_DNA"/>
</dbReference>
<sequence length="29" mass="3624">MKKNALLKLLKIWYNRVKEACYVYNDYDK</sequence>
<keyword evidence="4" id="KW-1185">Reference proteome</keyword>
<organism evidence="2 3">
    <name type="scientific">Treponema putidum</name>
    <dbReference type="NCBI Taxonomy" id="221027"/>
    <lineage>
        <taxon>Bacteria</taxon>
        <taxon>Pseudomonadati</taxon>
        <taxon>Spirochaetota</taxon>
        <taxon>Spirochaetia</taxon>
        <taxon>Spirochaetales</taxon>
        <taxon>Treponemataceae</taxon>
        <taxon>Treponema</taxon>
    </lineage>
</organism>
<evidence type="ECO:0000313" key="3">
    <source>
        <dbReference type="Proteomes" id="UP001058682"/>
    </source>
</evidence>
<dbReference type="Proteomes" id="UP001059401">
    <property type="component" value="Chromosome"/>
</dbReference>
<evidence type="ECO:0000313" key="4">
    <source>
        <dbReference type="Proteomes" id="UP001059401"/>
    </source>
</evidence>
<accession>A0AAE9SKH6</accession>